<dbReference type="InterPro" id="IPR027291">
    <property type="entry name" value="Glyco_hydro_38_N_sf"/>
</dbReference>
<dbReference type="EMBL" id="BONW01000009">
    <property type="protein sequence ID" value="GIG87282.1"/>
    <property type="molecule type" value="Genomic_DNA"/>
</dbReference>
<protein>
    <recommendedName>
        <fullName evidence="6">Glycoside hydrolase family 38 N-terminal domain-containing protein</fullName>
    </recommendedName>
</protein>
<sequence>MTTDGRGRAGAGVPASIVVVPHTHWDREWYEPFQRFRLRLVALLDEVFERMERDPRQRFTLDGQLAAVDDYLEVRPERRDQVAALVADGRLAVGPWQILLDEFLCSGENIVRNLELGLRRAAGFGAAMPVGYLPDMFGHVAQMPQILAGAGLAHACVWRGVPDRVRSSAFAWTAPDGTTIRTEYLYGGYGNAAGLVDNPALVARRAADLAERLAAWRPAGDTSPMLAMYGADHGAPAAATPDLLAEAAERTGLRLRLGTLTEYFADQPTGVAGLPEVRGELRSHARANILPGVHSVRAHLKQAMGRAERCVERYAEPLRTLWYDRSAQRFLDMAWIRLIEASCHDSVTGCGCDETADQVATRIAEAEQLGRAVYDLVGAAHAAAVPRDGYAVFNPTPRPRTALVRLDVSLPAAGAPVALRTADGGAVATQRLAVAPTLLADDWYDEIDLSVVLSRVHGVELYGQHITSWSVSPPRPAGSGGRTAQPGTLTFQVARHGDESFDLADVRVALAEATAGPERRWRVRIVAEPRATVAALVEVPALGWTTVRPVPADTVVAAVPPVPTVTAAAAVLPVPADTAAPAARPVPADTAASAGLPERRPALARGRVLDNGLLRVEVADDGTLGLHTPDGLRVGGLGRIVDGGDVGDSYNYAPPATDVLVDKPQSVRTAIVHGGPVTAVLDVLRTYRWPVDADVTAGVRSVRTESVTVATRLELRVGEPFVRVTVGFDNRSEDHRVRAHLPLPSRADVSYAQGQFAVVARGLTSEGGFGEVPLPTYPAAGYVAAGGVGGSLAVLLTQPSEYELVDGGRELALTLLRSVGMLSRNRNSMRDEPAGPQVPTPSAQCRGERSAEFALLPFRGEWHTAGVPEAAEAYRHGFLTFAGTGPAGGPLPPARTGLSVTGAGVVLTSVRDRDGRVEVRVVAEHPTDTAAVLGAGRPIRAARRADLLGRPGAVLPVEVDGTVRLPLRAWEIATVQLDLAADEPETAGDLDVAADPDAVGDVDTVDRTVPAR</sequence>
<feature type="region of interest" description="Disordered" evidence="5">
    <location>
        <begin position="987"/>
        <end position="1012"/>
    </location>
</feature>
<dbReference type="InterPro" id="IPR000602">
    <property type="entry name" value="Glyco_hydro_38_N"/>
</dbReference>
<keyword evidence="2" id="KW-0479">Metal-binding</keyword>
<dbReference type="Pfam" id="PF01074">
    <property type="entry name" value="Glyco_hydro_38N"/>
    <property type="match status" value="1"/>
</dbReference>
<evidence type="ECO:0000256" key="3">
    <source>
        <dbReference type="ARBA" id="ARBA00022801"/>
    </source>
</evidence>
<dbReference type="InterPro" id="IPR011330">
    <property type="entry name" value="Glyco_hydro/deAcase_b/a-brl"/>
</dbReference>
<dbReference type="Gene3D" id="3.20.110.10">
    <property type="entry name" value="Glycoside hydrolase 38, N terminal domain"/>
    <property type="match status" value="1"/>
</dbReference>
<dbReference type="PANTHER" id="PTHR46017">
    <property type="entry name" value="ALPHA-MANNOSIDASE 2C1"/>
    <property type="match status" value="1"/>
</dbReference>
<dbReference type="SUPFAM" id="SSF88713">
    <property type="entry name" value="Glycoside hydrolase/deacetylase"/>
    <property type="match status" value="1"/>
</dbReference>
<feature type="compositionally biased region" description="Acidic residues" evidence="5">
    <location>
        <begin position="987"/>
        <end position="1000"/>
    </location>
</feature>
<evidence type="ECO:0000259" key="6">
    <source>
        <dbReference type="Pfam" id="PF01074"/>
    </source>
</evidence>
<dbReference type="InterPro" id="IPR037094">
    <property type="entry name" value="Glyco_hydro_38_cen_sf"/>
</dbReference>
<dbReference type="Gene3D" id="2.70.98.30">
    <property type="entry name" value="Golgi alpha-mannosidase II, domain 4"/>
    <property type="match status" value="1"/>
</dbReference>
<dbReference type="SUPFAM" id="SSF88688">
    <property type="entry name" value="Families 57/38 glycoside transferase middle domain"/>
    <property type="match status" value="1"/>
</dbReference>
<comment type="caution">
    <text evidence="7">The sequence shown here is derived from an EMBL/GenBank/DDBJ whole genome shotgun (WGS) entry which is preliminary data.</text>
</comment>
<name>A0ABQ4DXU2_9ACTN</name>
<accession>A0ABQ4DXU2</accession>
<keyword evidence="4" id="KW-0326">Glycosidase</keyword>
<comment type="similarity">
    <text evidence="1">Belongs to the glycosyl hydrolase 38 family.</text>
</comment>
<evidence type="ECO:0000313" key="7">
    <source>
        <dbReference type="EMBL" id="GIG87282.1"/>
    </source>
</evidence>
<evidence type="ECO:0000256" key="2">
    <source>
        <dbReference type="ARBA" id="ARBA00022723"/>
    </source>
</evidence>
<dbReference type="PANTHER" id="PTHR46017:SF2">
    <property type="entry name" value="MANNOSYLGLYCERATE HYDROLASE"/>
    <property type="match status" value="1"/>
</dbReference>
<organism evidence="7 8">
    <name type="scientific">Plantactinospora endophytica</name>
    <dbReference type="NCBI Taxonomy" id="673535"/>
    <lineage>
        <taxon>Bacteria</taxon>
        <taxon>Bacillati</taxon>
        <taxon>Actinomycetota</taxon>
        <taxon>Actinomycetes</taxon>
        <taxon>Micromonosporales</taxon>
        <taxon>Micromonosporaceae</taxon>
        <taxon>Plantactinospora</taxon>
    </lineage>
</organism>
<evidence type="ECO:0000313" key="8">
    <source>
        <dbReference type="Proteomes" id="UP000646749"/>
    </source>
</evidence>
<keyword evidence="3" id="KW-0378">Hydrolase</keyword>
<dbReference type="SUPFAM" id="SSF74650">
    <property type="entry name" value="Galactose mutarotase-like"/>
    <property type="match status" value="1"/>
</dbReference>
<dbReference type="Proteomes" id="UP000646749">
    <property type="component" value="Unassembled WGS sequence"/>
</dbReference>
<evidence type="ECO:0000256" key="1">
    <source>
        <dbReference type="ARBA" id="ARBA00009792"/>
    </source>
</evidence>
<keyword evidence="8" id="KW-1185">Reference proteome</keyword>
<proteinExistence type="inferred from homology"/>
<reference evidence="7 8" key="1">
    <citation type="submission" date="2021-01" db="EMBL/GenBank/DDBJ databases">
        <title>Whole genome shotgun sequence of Plantactinospora endophytica NBRC 110450.</title>
        <authorList>
            <person name="Komaki H."/>
            <person name="Tamura T."/>
        </authorList>
    </citation>
    <scope>NUCLEOTIDE SEQUENCE [LARGE SCALE GENOMIC DNA]</scope>
    <source>
        <strain evidence="7 8">NBRC 110450</strain>
    </source>
</reference>
<dbReference type="InterPro" id="IPR028995">
    <property type="entry name" value="Glyco_hydro_57/38_cen_sf"/>
</dbReference>
<feature type="domain" description="Glycoside hydrolase family 38 N-terminal" evidence="6">
    <location>
        <begin position="17"/>
        <end position="266"/>
    </location>
</feature>
<dbReference type="Gene3D" id="1.20.1270.50">
    <property type="entry name" value="Glycoside hydrolase family 38, central domain"/>
    <property type="match status" value="1"/>
</dbReference>
<dbReference type="RefSeq" id="WP_203865862.1">
    <property type="nucleotide sequence ID" value="NZ_BONW01000009.1"/>
</dbReference>
<gene>
    <name evidence="7" type="ORF">Pen02_22180</name>
</gene>
<dbReference type="InterPro" id="IPR011013">
    <property type="entry name" value="Gal_mutarotase_sf_dom"/>
</dbReference>
<evidence type="ECO:0000256" key="4">
    <source>
        <dbReference type="ARBA" id="ARBA00023295"/>
    </source>
</evidence>
<evidence type="ECO:0000256" key="5">
    <source>
        <dbReference type="SAM" id="MobiDB-lite"/>
    </source>
</evidence>